<proteinExistence type="inferred from homology"/>
<evidence type="ECO:0000256" key="3">
    <source>
        <dbReference type="ARBA" id="ARBA00020311"/>
    </source>
</evidence>
<dbReference type="InterPro" id="IPR019760">
    <property type="entry name" value="DNA-dir_DNA_pol_A_CS"/>
</dbReference>
<keyword evidence="8 16" id="KW-0227">DNA damage</keyword>
<evidence type="ECO:0000256" key="9">
    <source>
        <dbReference type="ARBA" id="ARBA00022801"/>
    </source>
</evidence>
<dbReference type="InterPro" id="IPR020046">
    <property type="entry name" value="5-3_exonucl_a-hlix_arch_N"/>
</dbReference>
<dbReference type="SMART" id="SM00475">
    <property type="entry name" value="53EXOc"/>
    <property type="match status" value="1"/>
</dbReference>
<dbReference type="Pfam" id="PF01367">
    <property type="entry name" value="5_3_exonuc"/>
    <property type="match status" value="1"/>
</dbReference>
<dbReference type="NCBIfam" id="TIGR00593">
    <property type="entry name" value="pola"/>
    <property type="match status" value="1"/>
</dbReference>
<dbReference type="CDD" id="cd09859">
    <property type="entry name" value="PIN_53EXO"/>
    <property type="match status" value="1"/>
</dbReference>
<dbReference type="FunFam" id="1.20.1060.10:FF:000001">
    <property type="entry name" value="DNA polymerase I"/>
    <property type="match status" value="1"/>
</dbReference>
<gene>
    <name evidence="16" type="primary">polA</name>
    <name evidence="20" type="ORF">GGR14_002674</name>
</gene>
<dbReference type="InterPro" id="IPR002298">
    <property type="entry name" value="DNA_polymerase_A"/>
</dbReference>
<dbReference type="InterPro" id="IPR008918">
    <property type="entry name" value="HhH2"/>
</dbReference>
<dbReference type="GO" id="GO:0003887">
    <property type="term" value="F:DNA-directed DNA polymerase activity"/>
    <property type="evidence" value="ECO:0007669"/>
    <property type="project" value="UniProtKB-UniRule"/>
</dbReference>
<evidence type="ECO:0000256" key="11">
    <source>
        <dbReference type="ARBA" id="ARBA00022932"/>
    </source>
</evidence>
<protein>
    <recommendedName>
        <fullName evidence="3 15">DNA polymerase I</fullName>
        <ecNumber evidence="2 15">2.7.7.7</ecNumber>
    </recommendedName>
</protein>
<dbReference type="SMART" id="SM00474">
    <property type="entry name" value="35EXOc"/>
    <property type="match status" value="1"/>
</dbReference>
<evidence type="ECO:0000256" key="7">
    <source>
        <dbReference type="ARBA" id="ARBA00022722"/>
    </source>
</evidence>
<evidence type="ECO:0000256" key="12">
    <source>
        <dbReference type="ARBA" id="ARBA00023125"/>
    </source>
</evidence>
<keyword evidence="4 16" id="KW-0808">Transferase</keyword>
<dbReference type="Pfam" id="PF01612">
    <property type="entry name" value="DNA_pol_A_exo1"/>
    <property type="match status" value="1"/>
</dbReference>
<dbReference type="SUPFAM" id="SSF47807">
    <property type="entry name" value="5' to 3' exonuclease, C-terminal subdomain"/>
    <property type="match status" value="1"/>
</dbReference>
<dbReference type="FunFam" id="1.10.150.20:FF:000003">
    <property type="entry name" value="DNA polymerase I"/>
    <property type="match status" value="1"/>
</dbReference>
<keyword evidence="6 16" id="KW-0235">DNA replication</keyword>
<accession>A0A7W6HXL5</accession>
<evidence type="ECO:0000259" key="17">
    <source>
        <dbReference type="SMART" id="SM00474"/>
    </source>
</evidence>
<dbReference type="GO" id="GO:0006261">
    <property type="term" value="P:DNA-templated DNA replication"/>
    <property type="evidence" value="ECO:0007669"/>
    <property type="project" value="UniProtKB-UniRule"/>
</dbReference>
<dbReference type="Gene3D" id="3.40.50.1010">
    <property type="entry name" value="5'-nuclease"/>
    <property type="match status" value="1"/>
</dbReference>
<dbReference type="Gene3D" id="3.30.70.370">
    <property type="match status" value="1"/>
</dbReference>
<evidence type="ECO:0000259" key="18">
    <source>
        <dbReference type="SMART" id="SM00475"/>
    </source>
</evidence>
<comment type="similarity">
    <text evidence="1 16">Belongs to the DNA polymerase type-A family.</text>
</comment>
<dbReference type="InterPro" id="IPR036279">
    <property type="entry name" value="5-3_exonuclease_C_sf"/>
</dbReference>
<dbReference type="GO" id="GO:0008408">
    <property type="term" value="F:3'-5' exonuclease activity"/>
    <property type="evidence" value="ECO:0007669"/>
    <property type="project" value="UniProtKB-UniRule"/>
</dbReference>
<dbReference type="PRINTS" id="PR00868">
    <property type="entry name" value="DNAPOLI"/>
</dbReference>
<comment type="caution">
    <text evidence="20">The sequence shown here is derived from an EMBL/GenBank/DDBJ whole genome shotgun (WGS) entry which is preliminary data.</text>
</comment>
<dbReference type="PANTHER" id="PTHR10133">
    <property type="entry name" value="DNA POLYMERASE I"/>
    <property type="match status" value="1"/>
</dbReference>
<dbReference type="AlphaFoldDB" id="A0A7W6HXL5"/>
<dbReference type="InterPro" id="IPR043502">
    <property type="entry name" value="DNA/RNA_pol_sf"/>
</dbReference>
<feature type="domain" description="5'-3' exonuclease" evidence="18">
    <location>
        <begin position="7"/>
        <end position="268"/>
    </location>
</feature>
<dbReference type="GO" id="GO:0003677">
    <property type="term" value="F:DNA binding"/>
    <property type="evidence" value="ECO:0007669"/>
    <property type="project" value="UniProtKB-UniRule"/>
</dbReference>
<evidence type="ECO:0000256" key="10">
    <source>
        <dbReference type="ARBA" id="ARBA00022839"/>
    </source>
</evidence>
<dbReference type="Gene3D" id="1.20.1060.10">
    <property type="entry name" value="Taq DNA Polymerase, Chain T, domain 4"/>
    <property type="match status" value="1"/>
</dbReference>
<dbReference type="FunFam" id="1.10.150.20:FF:000002">
    <property type="entry name" value="DNA polymerase I"/>
    <property type="match status" value="1"/>
</dbReference>
<evidence type="ECO:0000313" key="21">
    <source>
        <dbReference type="Proteomes" id="UP000546007"/>
    </source>
</evidence>
<dbReference type="SMART" id="SM00279">
    <property type="entry name" value="HhH2"/>
    <property type="match status" value="1"/>
</dbReference>
<dbReference type="CDD" id="cd08637">
    <property type="entry name" value="DNA_pol_A_pol_I_C"/>
    <property type="match status" value="1"/>
</dbReference>
<dbReference type="InterPro" id="IPR020045">
    <property type="entry name" value="DNA_polI_H3TH"/>
</dbReference>
<dbReference type="CDD" id="cd06140">
    <property type="entry name" value="DNA_polA_I_Bacillus_like_exo"/>
    <property type="match status" value="1"/>
</dbReference>
<name>A0A7W6HXL5_9BACT</name>
<dbReference type="SUPFAM" id="SSF53098">
    <property type="entry name" value="Ribonuclease H-like"/>
    <property type="match status" value="1"/>
</dbReference>
<dbReference type="Gene3D" id="3.30.420.10">
    <property type="entry name" value="Ribonuclease H-like superfamily/Ribonuclease H"/>
    <property type="match status" value="1"/>
</dbReference>
<dbReference type="SMART" id="SM00482">
    <property type="entry name" value="POLAc"/>
    <property type="match status" value="1"/>
</dbReference>
<dbReference type="InterPro" id="IPR036397">
    <property type="entry name" value="RNaseH_sf"/>
</dbReference>
<organism evidence="20 21">
    <name type="scientific">Butyricimonas faecihominis</name>
    <dbReference type="NCBI Taxonomy" id="1472416"/>
    <lineage>
        <taxon>Bacteria</taxon>
        <taxon>Pseudomonadati</taxon>
        <taxon>Bacteroidota</taxon>
        <taxon>Bacteroidia</taxon>
        <taxon>Bacteroidales</taxon>
        <taxon>Odoribacteraceae</taxon>
        <taxon>Butyricimonas</taxon>
    </lineage>
</organism>
<dbReference type="InterPro" id="IPR002562">
    <property type="entry name" value="3'-5'_exonuclease_dom"/>
</dbReference>
<keyword evidence="21" id="KW-1185">Reference proteome</keyword>
<dbReference type="Pfam" id="PF02739">
    <property type="entry name" value="5_3_exonuc_N"/>
    <property type="match status" value="1"/>
</dbReference>
<dbReference type="Gene3D" id="1.10.150.20">
    <property type="entry name" value="5' to 3' exonuclease, C-terminal subdomain"/>
    <property type="match status" value="2"/>
</dbReference>
<evidence type="ECO:0000259" key="19">
    <source>
        <dbReference type="SMART" id="SM00482"/>
    </source>
</evidence>
<comment type="catalytic activity">
    <reaction evidence="14 16">
        <text>DNA(n) + a 2'-deoxyribonucleoside 5'-triphosphate = DNA(n+1) + diphosphate</text>
        <dbReference type="Rhea" id="RHEA:22508"/>
        <dbReference type="Rhea" id="RHEA-COMP:17339"/>
        <dbReference type="Rhea" id="RHEA-COMP:17340"/>
        <dbReference type="ChEBI" id="CHEBI:33019"/>
        <dbReference type="ChEBI" id="CHEBI:61560"/>
        <dbReference type="ChEBI" id="CHEBI:173112"/>
        <dbReference type="EC" id="2.7.7.7"/>
    </reaction>
</comment>
<keyword evidence="12 16" id="KW-0238">DNA-binding</keyword>
<dbReference type="NCBIfam" id="NF004397">
    <property type="entry name" value="PRK05755.1"/>
    <property type="match status" value="1"/>
</dbReference>
<evidence type="ECO:0000256" key="13">
    <source>
        <dbReference type="ARBA" id="ARBA00023204"/>
    </source>
</evidence>
<dbReference type="SUPFAM" id="SSF88723">
    <property type="entry name" value="PIN domain-like"/>
    <property type="match status" value="1"/>
</dbReference>
<feature type="domain" description="DNA-directed DNA polymerase family A palm" evidence="19">
    <location>
        <begin position="657"/>
        <end position="864"/>
    </location>
</feature>
<dbReference type="EC" id="2.7.7.7" evidence="2 15"/>
<reference evidence="20 21" key="1">
    <citation type="submission" date="2020-08" db="EMBL/GenBank/DDBJ databases">
        <title>Genomic Encyclopedia of Type Strains, Phase IV (KMG-IV): sequencing the most valuable type-strain genomes for metagenomic binning, comparative biology and taxonomic classification.</title>
        <authorList>
            <person name="Goeker M."/>
        </authorList>
    </citation>
    <scope>NUCLEOTIDE SEQUENCE [LARGE SCALE GENOMIC DNA]</scope>
    <source>
        <strain evidence="20 21">DSM 105721</strain>
    </source>
</reference>
<evidence type="ECO:0000256" key="4">
    <source>
        <dbReference type="ARBA" id="ARBA00022679"/>
    </source>
</evidence>
<keyword evidence="5 16" id="KW-0548">Nucleotidyltransferase</keyword>
<keyword evidence="9 16" id="KW-0378">Hydrolase</keyword>
<evidence type="ECO:0000313" key="20">
    <source>
        <dbReference type="EMBL" id="MBB4026873.1"/>
    </source>
</evidence>
<dbReference type="PROSITE" id="PS00447">
    <property type="entry name" value="DNA_POLYMERASE_A"/>
    <property type="match status" value="1"/>
</dbReference>
<dbReference type="GO" id="GO:0008409">
    <property type="term" value="F:5'-3' exonuclease activity"/>
    <property type="evidence" value="ECO:0007669"/>
    <property type="project" value="UniProtKB-UniRule"/>
</dbReference>
<evidence type="ECO:0000256" key="5">
    <source>
        <dbReference type="ARBA" id="ARBA00022695"/>
    </source>
</evidence>
<dbReference type="InterPro" id="IPR029060">
    <property type="entry name" value="PIN-like_dom_sf"/>
</dbReference>
<dbReference type="Proteomes" id="UP000546007">
    <property type="component" value="Unassembled WGS sequence"/>
</dbReference>
<dbReference type="CDD" id="cd09898">
    <property type="entry name" value="H3TH_53EXO"/>
    <property type="match status" value="1"/>
</dbReference>
<evidence type="ECO:0000256" key="1">
    <source>
        <dbReference type="ARBA" id="ARBA00007705"/>
    </source>
</evidence>
<dbReference type="SUPFAM" id="SSF56672">
    <property type="entry name" value="DNA/RNA polymerases"/>
    <property type="match status" value="1"/>
</dbReference>
<sequence length="900" mass="102137">MMTNEEKKLYLLDAYALIYRSYYAFINNPRITTTGINTSATFGFFNFLLELLELEKPTHLAVVFDPEGPTFRHEMYPPYKAQRPPMPEDLRKSVPYIKSIIEGLGIKSIVVSGFEADDVIGTLAKRGEKEGFQVYMITPDKDYAQLVSERVFMYKPGRAGNKSEVWGIPEVLDHFGIERVEQVIDILGLMGDTADNVPGCDGVGPKSAATLIYKYGSIEGVYQHIDELKGKQKERLLCCQDTVFLSKELVTINTEVPTEVNAEDLALGEIQDDVLKPIFNELELFSLAKRVFMIEHEENLVETIHPEEVDYREITTVAERDELLQKLKEAPEYVLNVIFGDGTIYNSYPDYLCFSTAVNTACYLRLPSAKDKAEDVIRLFKPILEDQNKVLISNDVKDDIIWLRRAGVEILNKIFDVKIAHYVLQPDSSHELERVALEMLNYRLIKGDNTENPQLSLFPDEGAKKDKDFAERTDILFRLKEKLEEALQEVGLYKLYEEIEMPLVSVLADMEYEGVSIDKVALDELSEDLKIRIAETEKIIYEMAGKEFNISSPKQLGEILFDQMNIDPGNKKTKTGQYSTSEQVLSKLEDAHPIVGHILNYRGLKKLLTTYAEALPTYIDPATGKIHTHFNQAEAATGRLSSLNPNLQNIPIRTAEGRNIRKAFITGDPDYGFFSADYSQVELRLMAHLSGTPELINAFLKGEDVHAATASKIYHVPLDEVTPEMRRRAKTANFGIIYGISAWGLAERLKISRKEGKELIEGYFALYPGVKRYMEESVEKARKKGYVETIMGRRRYLRDINSRNAVVRGVAERNAVNAPIQGSAADIIKKAMICIHQKLKERGLRSKMILQVHDELNFKCHHEEIEELKNLVVDCMEHVVRLAVPLTVGTGYGKSWYEAH</sequence>
<feature type="domain" description="3'-5' exonuclease" evidence="17">
    <location>
        <begin position="311"/>
        <end position="488"/>
    </location>
</feature>
<dbReference type="InterPro" id="IPR018320">
    <property type="entry name" value="DNA_polymerase_1"/>
</dbReference>
<dbReference type="InterPro" id="IPR002421">
    <property type="entry name" value="5-3_exonuclease"/>
</dbReference>
<keyword evidence="13 16" id="KW-0234">DNA repair</keyword>
<evidence type="ECO:0000256" key="14">
    <source>
        <dbReference type="ARBA" id="ARBA00049244"/>
    </source>
</evidence>
<keyword evidence="7" id="KW-0540">Nuclease</keyword>
<dbReference type="EMBL" id="JACIES010000006">
    <property type="protein sequence ID" value="MBB4026873.1"/>
    <property type="molecule type" value="Genomic_DNA"/>
</dbReference>
<dbReference type="GO" id="GO:0006302">
    <property type="term" value="P:double-strand break repair"/>
    <property type="evidence" value="ECO:0007669"/>
    <property type="project" value="TreeGrafter"/>
</dbReference>
<dbReference type="InterPro" id="IPR001098">
    <property type="entry name" value="DNA-dir_DNA_pol_A_palm_dom"/>
</dbReference>
<dbReference type="Pfam" id="PF00476">
    <property type="entry name" value="DNA_pol_A"/>
    <property type="match status" value="1"/>
</dbReference>
<keyword evidence="10 16" id="KW-0269">Exonuclease</keyword>
<keyword evidence="11 16" id="KW-0239">DNA-directed DNA polymerase</keyword>
<comment type="function">
    <text evidence="16">In addition to polymerase activity, this DNA polymerase exhibits 3'-5' and 5'-3' exonuclease activity.</text>
</comment>
<evidence type="ECO:0000256" key="16">
    <source>
        <dbReference type="RuleBase" id="RU004460"/>
    </source>
</evidence>
<dbReference type="PANTHER" id="PTHR10133:SF27">
    <property type="entry name" value="DNA POLYMERASE NU"/>
    <property type="match status" value="1"/>
</dbReference>
<evidence type="ECO:0000256" key="2">
    <source>
        <dbReference type="ARBA" id="ARBA00012417"/>
    </source>
</evidence>
<evidence type="ECO:0000256" key="8">
    <source>
        <dbReference type="ARBA" id="ARBA00022763"/>
    </source>
</evidence>
<evidence type="ECO:0000256" key="15">
    <source>
        <dbReference type="NCBIfam" id="TIGR00593"/>
    </source>
</evidence>
<dbReference type="InterPro" id="IPR012337">
    <property type="entry name" value="RNaseH-like_sf"/>
</dbReference>
<evidence type="ECO:0000256" key="6">
    <source>
        <dbReference type="ARBA" id="ARBA00022705"/>
    </source>
</evidence>